<keyword evidence="10" id="KW-1185">Reference proteome</keyword>
<dbReference type="GO" id="GO:0016717">
    <property type="term" value="F:oxidoreductase activity, acting on paired donors, with oxidation of a pair of donors resulting in the reduction of molecular oxygen to two molecules of water"/>
    <property type="evidence" value="ECO:0007669"/>
    <property type="project" value="InterPro"/>
</dbReference>
<evidence type="ECO:0000256" key="8">
    <source>
        <dbReference type="ARBA" id="ARBA00023136"/>
    </source>
</evidence>
<evidence type="ECO:0000256" key="7">
    <source>
        <dbReference type="ARBA" id="ARBA00023098"/>
    </source>
</evidence>
<dbReference type="EMBL" id="BOPF01000018">
    <property type="protein sequence ID" value="GIJ47933.1"/>
    <property type="molecule type" value="Genomic_DNA"/>
</dbReference>
<evidence type="ECO:0000313" key="9">
    <source>
        <dbReference type="EMBL" id="GIJ47933.1"/>
    </source>
</evidence>
<evidence type="ECO:0000256" key="5">
    <source>
        <dbReference type="ARBA" id="ARBA00022989"/>
    </source>
</evidence>
<dbReference type="Proteomes" id="UP000619260">
    <property type="component" value="Unassembled WGS sequence"/>
</dbReference>
<keyword evidence="3" id="KW-0812">Transmembrane</keyword>
<evidence type="ECO:0000256" key="4">
    <source>
        <dbReference type="ARBA" id="ARBA00022832"/>
    </source>
</evidence>
<evidence type="ECO:0008006" key="11">
    <source>
        <dbReference type="Google" id="ProtNLM"/>
    </source>
</evidence>
<keyword evidence="7" id="KW-0443">Lipid metabolism</keyword>
<protein>
    <recommendedName>
        <fullName evidence="11">Acyl-CoA desaturase</fullName>
    </recommendedName>
</protein>
<evidence type="ECO:0000256" key="6">
    <source>
        <dbReference type="ARBA" id="ARBA00023002"/>
    </source>
</evidence>
<dbReference type="GO" id="GO:0006631">
    <property type="term" value="P:fatty acid metabolic process"/>
    <property type="evidence" value="ECO:0007669"/>
    <property type="project" value="UniProtKB-KW"/>
</dbReference>
<name>A0A8J3YQG6_9ACTN</name>
<comment type="caution">
    <text evidence="9">The sequence shown here is derived from an EMBL/GenBank/DDBJ whole genome shotgun (WGS) entry which is preliminary data.</text>
</comment>
<dbReference type="GO" id="GO:0016020">
    <property type="term" value="C:membrane"/>
    <property type="evidence" value="ECO:0007669"/>
    <property type="project" value="UniProtKB-SubCell"/>
</dbReference>
<keyword evidence="4" id="KW-0276">Fatty acid metabolism</keyword>
<evidence type="ECO:0000256" key="1">
    <source>
        <dbReference type="ARBA" id="ARBA00004141"/>
    </source>
</evidence>
<comment type="subcellular location">
    <subcellularLocation>
        <location evidence="1">Membrane</location>
        <topology evidence="1">Multi-pass membrane protein</topology>
    </subcellularLocation>
</comment>
<dbReference type="PANTHER" id="PTHR11351">
    <property type="entry name" value="ACYL-COA DESATURASE"/>
    <property type="match status" value="1"/>
</dbReference>
<keyword evidence="6" id="KW-0560">Oxidoreductase</keyword>
<dbReference type="InterPro" id="IPR015876">
    <property type="entry name" value="Acyl-CoA_DS"/>
</dbReference>
<evidence type="ECO:0000256" key="2">
    <source>
        <dbReference type="ARBA" id="ARBA00008749"/>
    </source>
</evidence>
<sequence length="94" mass="10451">MNSICHVVGARPFHSKDKATNFWPLAILAFGESWHNSHHADPTGARHGVLRGQLDPSAALIRVLERFGWVHDVRWPDAARLGAKRNDTPAAPLR</sequence>
<comment type="similarity">
    <text evidence="2">Belongs to the fatty acid desaturase type 2 family.</text>
</comment>
<accession>A0A8J3YQG6</accession>
<evidence type="ECO:0000313" key="10">
    <source>
        <dbReference type="Proteomes" id="UP000619260"/>
    </source>
</evidence>
<dbReference type="AlphaFoldDB" id="A0A8J3YQG6"/>
<keyword evidence="5" id="KW-1133">Transmembrane helix</keyword>
<proteinExistence type="inferred from homology"/>
<organism evidence="9 10">
    <name type="scientific">Virgisporangium aliadipatigenens</name>
    <dbReference type="NCBI Taxonomy" id="741659"/>
    <lineage>
        <taxon>Bacteria</taxon>
        <taxon>Bacillati</taxon>
        <taxon>Actinomycetota</taxon>
        <taxon>Actinomycetes</taxon>
        <taxon>Micromonosporales</taxon>
        <taxon>Micromonosporaceae</taxon>
        <taxon>Virgisporangium</taxon>
    </lineage>
</organism>
<gene>
    <name evidence="9" type="ORF">Val02_48190</name>
</gene>
<reference evidence="9" key="1">
    <citation type="submission" date="2021-01" db="EMBL/GenBank/DDBJ databases">
        <title>Whole genome shotgun sequence of Virgisporangium aliadipatigenens NBRC 105644.</title>
        <authorList>
            <person name="Komaki H."/>
            <person name="Tamura T."/>
        </authorList>
    </citation>
    <scope>NUCLEOTIDE SEQUENCE</scope>
    <source>
        <strain evidence="9">NBRC 105644</strain>
    </source>
</reference>
<evidence type="ECO:0000256" key="3">
    <source>
        <dbReference type="ARBA" id="ARBA00022692"/>
    </source>
</evidence>
<keyword evidence="8" id="KW-0472">Membrane</keyword>
<dbReference type="PANTHER" id="PTHR11351:SF3">
    <property type="entry name" value="BLL4393 PROTEIN"/>
    <property type="match status" value="1"/>
</dbReference>